<dbReference type="AlphaFoldDB" id="A0AAD8TTM0"/>
<feature type="transmembrane region" description="Helical" evidence="1">
    <location>
        <begin position="40"/>
        <end position="58"/>
    </location>
</feature>
<comment type="caution">
    <text evidence="2">The sequence shown here is derived from an EMBL/GenBank/DDBJ whole genome shotgun (WGS) entry which is preliminary data.</text>
</comment>
<keyword evidence="1" id="KW-0472">Membrane</keyword>
<keyword evidence="1" id="KW-0812">Transmembrane</keyword>
<evidence type="ECO:0000313" key="2">
    <source>
        <dbReference type="EMBL" id="KAK1693636.1"/>
    </source>
</evidence>
<gene>
    <name evidence="2" type="ORF">QYE76_010333</name>
</gene>
<keyword evidence="3" id="KW-1185">Reference proteome</keyword>
<name>A0AAD8TTM0_LOLMU</name>
<sequence>MNFAVVRCASGSTRYLGMKKTQDWRCLKDGFPSLVVELDGVGFLCPLIWYIAALLYCCKYYNRDPRERPGLCASAFLAIIFTAVTIVTLFVLLIICEHKRFLNGCGSGLKIHNSWLQDIRCISMTNGVLDRNTI</sequence>
<evidence type="ECO:0000256" key="1">
    <source>
        <dbReference type="SAM" id="Phobius"/>
    </source>
</evidence>
<organism evidence="2 3">
    <name type="scientific">Lolium multiflorum</name>
    <name type="common">Italian ryegrass</name>
    <name type="synonym">Lolium perenne subsp. multiflorum</name>
    <dbReference type="NCBI Taxonomy" id="4521"/>
    <lineage>
        <taxon>Eukaryota</taxon>
        <taxon>Viridiplantae</taxon>
        <taxon>Streptophyta</taxon>
        <taxon>Embryophyta</taxon>
        <taxon>Tracheophyta</taxon>
        <taxon>Spermatophyta</taxon>
        <taxon>Magnoliopsida</taxon>
        <taxon>Liliopsida</taxon>
        <taxon>Poales</taxon>
        <taxon>Poaceae</taxon>
        <taxon>BOP clade</taxon>
        <taxon>Pooideae</taxon>
        <taxon>Poodae</taxon>
        <taxon>Poeae</taxon>
        <taxon>Poeae Chloroplast Group 2 (Poeae type)</taxon>
        <taxon>Loliodinae</taxon>
        <taxon>Loliinae</taxon>
        <taxon>Lolium</taxon>
    </lineage>
</organism>
<keyword evidence="1" id="KW-1133">Transmembrane helix</keyword>
<reference evidence="2" key="1">
    <citation type="submission" date="2023-07" db="EMBL/GenBank/DDBJ databases">
        <title>A chromosome-level genome assembly of Lolium multiflorum.</title>
        <authorList>
            <person name="Chen Y."/>
            <person name="Copetti D."/>
            <person name="Kolliker R."/>
            <person name="Studer B."/>
        </authorList>
    </citation>
    <scope>NUCLEOTIDE SEQUENCE</scope>
    <source>
        <strain evidence="2">02402/16</strain>
        <tissue evidence="2">Leaf</tissue>
    </source>
</reference>
<protein>
    <submittedName>
        <fullName evidence="2">Uncharacterized protein</fullName>
    </submittedName>
</protein>
<dbReference type="PANTHER" id="PTHR46666:SF1">
    <property type="entry name" value="RIBOSOMAL PROTEIN L18AE FAMILY"/>
    <property type="match status" value="1"/>
</dbReference>
<accession>A0AAD8TTM0</accession>
<dbReference type="Proteomes" id="UP001231189">
    <property type="component" value="Unassembled WGS sequence"/>
</dbReference>
<feature type="transmembrane region" description="Helical" evidence="1">
    <location>
        <begin position="70"/>
        <end position="95"/>
    </location>
</feature>
<dbReference type="PANTHER" id="PTHR46666">
    <property type="entry name" value="60S RIBOSOMAL L18A-LIKE PROTEIN"/>
    <property type="match status" value="1"/>
</dbReference>
<dbReference type="EMBL" id="JAUUTY010000001">
    <property type="protein sequence ID" value="KAK1693636.1"/>
    <property type="molecule type" value="Genomic_DNA"/>
</dbReference>
<evidence type="ECO:0000313" key="3">
    <source>
        <dbReference type="Proteomes" id="UP001231189"/>
    </source>
</evidence>
<proteinExistence type="predicted"/>